<feature type="region of interest" description="Disordered" evidence="3">
    <location>
        <begin position="195"/>
        <end position="218"/>
    </location>
</feature>
<feature type="chain" id="PRO_5042227441" evidence="4">
    <location>
        <begin position="16"/>
        <end position="262"/>
    </location>
</feature>
<dbReference type="PROSITE" id="PS00531">
    <property type="entry name" value="RNASE_T2_2"/>
    <property type="match status" value="1"/>
</dbReference>
<evidence type="ECO:0000256" key="1">
    <source>
        <dbReference type="ARBA" id="ARBA00007469"/>
    </source>
</evidence>
<evidence type="ECO:0000313" key="6">
    <source>
        <dbReference type="Proteomes" id="UP001230188"/>
    </source>
</evidence>
<dbReference type="GO" id="GO:0003723">
    <property type="term" value="F:RNA binding"/>
    <property type="evidence" value="ECO:0007669"/>
    <property type="project" value="InterPro"/>
</dbReference>
<keyword evidence="4" id="KW-0732">Signal</keyword>
<dbReference type="EMBL" id="JAQMWT010000119">
    <property type="protein sequence ID" value="KAJ8610106.1"/>
    <property type="molecule type" value="Genomic_DNA"/>
</dbReference>
<dbReference type="InterPro" id="IPR001568">
    <property type="entry name" value="RNase_T2-like"/>
</dbReference>
<dbReference type="Pfam" id="PF00445">
    <property type="entry name" value="Ribonuclease_T2"/>
    <property type="match status" value="1"/>
</dbReference>
<dbReference type="InterPro" id="IPR033130">
    <property type="entry name" value="RNase_T2_His_AS_2"/>
</dbReference>
<evidence type="ECO:0000256" key="3">
    <source>
        <dbReference type="SAM" id="MobiDB-lite"/>
    </source>
</evidence>
<evidence type="ECO:0000256" key="4">
    <source>
        <dbReference type="SAM" id="SignalP"/>
    </source>
</evidence>
<dbReference type="InterPro" id="IPR036430">
    <property type="entry name" value="RNase_T2-like_sf"/>
</dbReference>
<reference evidence="5" key="1">
    <citation type="submission" date="2023-01" db="EMBL/GenBank/DDBJ databases">
        <title>Metagenome sequencing of chrysophaentin producing Chrysophaeum taylorii.</title>
        <authorList>
            <person name="Davison J."/>
            <person name="Bewley C."/>
        </authorList>
    </citation>
    <scope>NUCLEOTIDE SEQUENCE</scope>
    <source>
        <strain evidence="5">NIES-1699</strain>
    </source>
</reference>
<comment type="similarity">
    <text evidence="1 2">Belongs to the RNase T2 family.</text>
</comment>
<dbReference type="Proteomes" id="UP001230188">
    <property type="component" value="Unassembled WGS sequence"/>
</dbReference>
<proteinExistence type="inferred from homology"/>
<feature type="compositionally biased region" description="Acidic residues" evidence="3">
    <location>
        <begin position="195"/>
        <end position="211"/>
    </location>
</feature>
<evidence type="ECO:0000256" key="2">
    <source>
        <dbReference type="RuleBase" id="RU004328"/>
    </source>
</evidence>
<comment type="caution">
    <text evidence="5">The sequence shown here is derived from an EMBL/GenBank/DDBJ whole genome shotgun (WGS) entry which is preliminary data.</text>
</comment>
<gene>
    <name evidence="5" type="ORF">CTAYLR_007077</name>
</gene>
<dbReference type="Gene3D" id="3.90.730.10">
    <property type="entry name" value="Ribonuclease T2-like"/>
    <property type="match status" value="1"/>
</dbReference>
<accession>A0AAD7UM26</accession>
<feature type="signal peptide" evidence="4">
    <location>
        <begin position="1"/>
        <end position="15"/>
    </location>
</feature>
<sequence length="262" mass="28124">MSWWRAILVAGVVNARPRTSMDCGTGVKLCGVLTLESGLGSGEYEHDLPCVHGLWPEDGSYGELLRDSECLAPDSTADPTVVYECYVSSGDDDADIISFEVHEWEKHGECAGVEDQEDYFTQICDMASDPVAIMTKTRLSGGDIYAMNDAVVAAGYEVYDVDEDDAQLLLSACSTPERTWMLSAVADFPTNCGGWDDEVTDDGDDGTDDESCVPNEHGPPCDSDDDCVGVTDCVRCAHSGYCTDVPLVALNVTSPVAKKSTN</sequence>
<protein>
    <submittedName>
        <fullName evidence="5">Uncharacterized protein</fullName>
    </submittedName>
</protein>
<evidence type="ECO:0000313" key="5">
    <source>
        <dbReference type="EMBL" id="KAJ8610106.1"/>
    </source>
</evidence>
<name>A0AAD7UM26_9STRA</name>
<dbReference type="GO" id="GO:0033897">
    <property type="term" value="F:ribonuclease T2 activity"/>
    <property type="evidence" value="ECO:0007669"/>
    <property type="project" value="InterPro"/>
</dbReference>
<organism evidence="5 6">
    <name type="scientific">Chrysophaeum taylorii</name>
    <dbReference type="NCBI Taxonomy" id="2483200"/>
    <lineage>
        <taxon>Eukaryota</taxon>
        <taxon>Sar</taxon>
        <taxon>Stramenopiles</taxon>
        <taxon>Ochrophyta</taxon>
        <taxon>Pelagophyceae</taxon>
        <taxon>Pelagomonadales</taxon>
        <taxon>Pelagomonadaceae</taxon>
        <taxon>Chrysophaeum</taxon>
    </lineage>
</organism>
<keyword evidence="6" id="KW-1185">Reference proteome</keyword>
<dbReference type="SUPFAM" id="SSF55895">
    <property type="entry name" value="Ribonuclease Rh-like"/>
    <property type="match status" value="1"/>
</dbReference>
<dbReference type="AlphaFoldDB" id="A0AAD7UM26"/>